<evidence type="ECO:0000313" key="2">
    <source>
        <dbReference type="Proteomes" id="UP000612362"/>
    </source>
</evidence>
<dbReference type="Proteomes" id="UP000612362">
    <property type="component" value="Unassembled WGS sequence"/>
</dbReference>
<reference evidence="1" key="1">
    <citation type="submission" date="2020-10" db="EMBL/GenBank/DDBJ databases">
        <title>Taxonomic study of unclassified bacteria belonging to the class Ktedonobacteria.</title>
        <authorList>
            <person name="Yabe S."/>
            <person name="Wang C.M."/>
            <person name="Zheng Y."/>
            <person name="Sakai Y."/>
            <person name="Cavaletti L."/>
            <person name="Monciardini P."/>
            <person name="Donadio S."/>
        </authorList>
    </citation>
    <scope>NUCLEOTIDE SEQUENCE</scope>
    <source>
        <strain evidence="1">SOSP1-1</strain>
    </source>
</reference>
<protein>
    <submittedName>
        <fullName evidence="1">Uncharacterized protein</fullName>
    </submittedName>
</protein>
<gene>
    <name evidence="1" type="ORF">KSX_77180</name>
</gene>
<organism evidence="1 2">
    <name type="scientific">Ktedonospora formicarum</name>
    <dbReference type="NCBI Taxonomy" id="2778364"/>
    <lineage>
        <taxon>Bacteria</taxon>
        <taxon>Bacillati</taxon>
        <taxon>Chloroflexota</taxon>
        <taxon>Ktedonobacteria</taxon>
        <taxon>Ktedonobacterales</taxon>
        <taxon>Ktedonobacteraceae</taxon>
        <taxon>Ktedonospora</taxon>
    </lineage>
</organism>
<comment type="caution">
    <text evidence="1">The sequence shown here is derived from an EMBL/GenBank/DDBJ whole genome shotgun (WGS) entry which is preliminary data.</text>
</comment>
<sequence>MPPHTLKDTLRLKYPEILLLHITSPLLLSFIRRESTSILKNFAGGSAIAKAECQHMLRITLAMAKWLCYPERVMIVNVL</sequence>
<dbReference type="AlphaFoldDB" id="A0A8J3MVP6"/>
<name>A0A8J3MVP6_9CHLR</name>
<proteinExistence type="predicted"/>
<dbReference type="EMBL" id="BNJF01000005">
    <property type="protein sequence ID" value="GHO49555.1"/>
    <property type="molecule type" value="Genomic_DNA"/>
</dbReference>
<evidence type="ECO:0000313" key="1">
    <source>
        <dbReference type="EMBL" id="GHO49555.1"/>
    </source>
</evidence>
<accession>A0A8J3MVP6</accession>
<keyword evidence="2" id="KW-1185">Reference proteome</keyword>